<feature type="region of interest" description="Disordered" evidence="1">
    <location>
        <begin position="1"/>
        <end position="42"/>
    </location>
</feature>
<sequence length="724" mass="80464">MDEFSSTNIQSADCYDQGSRSSSSWSEAHISNSEEDNLDDDSSGSSCSCSLCSSSSCSTCSGSSGSTSDRDLNNEIQIKNPVLSCGDVVKSNVAGDVLLTESPWVLSSLEPSQELYNERCLGGDTADLATHCDQWFCDPKIDCDKKRCEMSESIPLENPNRSHYNLEPCIPAKRSPIRITFDGKKLNKDALMAAGTQSAGDIDMDGETEPLPGTGLFSLMQNYADDKKHSEIQNDVVAKGELAVGSDGNVLFTDGVRSRGDVDKQYLSTNPGPKNSLDSGSPLHEGLRRSRLSDGRSRSISRQKNRSTRKEISVSLSERKRSRSTDRRSRPSHIRSRRPMHRWSQFTSRRSQSPNKRSGSLYRKSVSPNRSSQSPNRRSWPQNRRSGSPRKRSGSPHRRSNSQYKMSSSPDEKSCSSNKGSGSPNRKSWSLDRSTGSLKRWSPNRKLRAPSNRRSKYPSRSLKPASRKFRSPSRSHIRYPMSVCGLPLRHRSTEHKRSRSKSLSPEPDEKHPGVSNQYIPMEARSTVSGVIHVNPNVFRCNNIVSHHSVGYFGLSKQDNVMFECKDVNIGNRKLCSLYGNADVYHPADPRTDLLKQKQNPDGVPQVSRQYSEEYKKYIEQYYDNEPIKYGDNSNVSHIHGVDKDVFSDVLPPGVSSHEFMGSVSGLGSVDSVDSKQAKHRFSRISAGDVAELSPTSPNDVGDHRQDVDCDRKGQKPVIIPTVLS</sequence>
<feature type="compositionally biased region" description="Polar residues" evidence="1">
    <location>
        <begin position="401"/>
        <end position="437"/>
    </location>
</feature>
<feature type="compositionally biased region" description="Polar residues" evidence="1">
    <location>
        <begin position="18"/>
        <end position="30"/>
    </location>
</feature>
<name>A0AAD9N7H7_9ANNE</name>
<evidence type="ECO:0000313" key="2">
    <source>
        <dbReference type="EMBL" id="KAK2158303.1"/>
    </source>
</evidence>
<feature type="compositionally biased region" description="Polar residues" evidence="1">
    <location>
        <begin position="1"/>
        <end position="11"/>
    </location>
</feature>
<dbReference type="EMBL" id="JAODUP010000173">
    <property type="protein sequence ID" value="KAK2158303.1"/>
    <property type="molecule type" value="Genomic_DNA"/>
</dbReference>
<comment type="caution">
    <text evidence="2">The sequence shown here is derived from an EMBL/GenBank/DDBJ whole genome shotgun (WGS) entry which is preliminary data.</text>
</comment>
<reference evidence="2" key="1">
    <citation type="journal article" date="2023" name="Mol. Biol. Evol.">
        <title>Third-Generation Sequencing Reveals the Adaptive Role of the Epigenome in Three Deep-Sea Polychaetes.</title>
        <authorList>
            <person name="Perez M."/>
            <person name="Aroh O."/>
            <person name="Sun Y."/>
            <person name="Lan Y."/>
            <person name="Juniper S.K."/>
            <person name="Young C.R."/>
            <person name="Angers B."/>
            <person name="Qian P.Y."/>
        </authorList>
    </citation>
    <scope>NUCLEOTIDE SEQUENCE</scope>
    <source>
        <strain evidence="2">P08H-3</strain>
    </source>
</reference>
<dbReference type="Proteomes" id="UP001208570">
    <property type="component" value="Unassembled WGS sequence"/>
</dbReference>
<protein>
    <submittedName>
        <fullName evidence="2">Uncharacterized protein</fullName>
    </submittedName>
</protein>
<gene>
    <name evidence="2" type="ORF">LSH36_173g05027</name>
</gene>
<evidence type="ECO:0000313" key="3">
    <source>
        <dbReference type="Proteomes" id="UP001208570"/>
    </source>
</evidence>
<accession>A0AAD9N7H7</accession>
<proteinExistence type="predicted"/>
<feature type="compositionally biased region" description="Basic residues" evidence="1">
    <location>
        <begin position="387"/>
        <end position="400"/>
    </location>
</feature>
<feature type="compositionally biased region" description="Polar residues" evidence="1">
    <location>
        <begin position="266"/>
        <end position="279"/>
    </location>
</feature>
<feature type="region of interest" description="Disordered" evidence="1">
    <location>
        <begin position="685"/>
        <end position="714"/>
    </location>
</feature>
<feature type="compositionally biased region" description="Basic and acidic residues" evidence="1">
    <location>
        <begin position="700"/>
        <end position="713"/>
    </location>
</feature>
<evidence type="ECO:0000256" key="1">
    <source>
        <dbReference type="SAM" id="MobiDB-lite"/>
    </source>
</evidence>
<feature type="compositionally biased region" description="Basic residues" evidence="1">
    <location>
        <begin position="442"/>
        <end position="457"/>
    </location>
</feature>
<feature type="compositionally biased region" description="Basic residues" evidence="1">
    <location>
        <begin position="330"/>
        <end position="341"/>
    </location>
</feature>
<feature type="region of interest" description="Disordered" evidence="1">
    <location>
        <begin position="262"/>
        <end position="516"/>
    </location>
</feature>
<organism evidence="2 3">
    <name type="scientific">Paralvinella palmiformis</name>
    <dbReference type="NCBI Taxonomy" id="53620"/>
    <lineage>
        <taxon>Eukaryota</taxon>
        <taxon>Metazoa</taxon>
        <taxon>Spiralia</taxon>
        <taxon>Lophotrochozoa</taxon>
        <taxon>Annelida</taxon>
        <taxon>Polychaeta</taxon>
        <taxon>Sedentaria</taxon>
        <taxon>Canalipalpata</taxon>
        <taxon>Terebellida</taxon>
        <taxon>Terebelliformia</taxon>
        <taxon>Alvinellidae</taxon>
        <taxon>Paralvinella</taxon>
    </lineage>
</organism>
<feature type="compositionally biased region" description="Low complexity" evidence="1">
    <location>
        <begin position="365"/>
        <end position="386"/>
    </location>
</feature>
<feature type="compositionally biased region" description="Basic residues" evidence="1">
    <location>
        <begin position="488"/>
        <end position="500"/>
    </location>
</feature>
<dbReference type="AlphaFoldDB" id="A0AAD9N7H7"/>
<feature type="compositionally biased region" description="Basic and acidic residues" evidence="1">
    <location>
        <begin position="285"/>
        <end position="297"/>
    </location>
</feature>
<keyword evidence="3" id="KW-1185">Reference proteome</keyword>
<feature type="compositionally biased region" description="Acidic residues" evidence="1">
    <location>
        <begin position="33"/>
        <end position="42"/>
    </location>
</feature>
<feature type="compositionally biased region" description="Basic and acidic residues" evidence="1">
    <location>
        <begin position="308"/>
        <end position="329"/>
    </location>
</feature>
<feature type="compositionally biased region" description="Polar residues" evidence="1">
    <location>
        <begin position="344"/>
        <end position="358"/>
    </location>
</feature>
<feature type="compositionally biased region" description="Basic residues" evidence="1">
    <location>
        <begin position="465"/>
        <end position="477"/>
    </location>
</feature>